<proteinExistence type="predicted"/>
<organism evidence="1 2">
    <name type="scientific">Hyalomma asiaticum</name>
    <name type="common">Tick</name>
    <dbReference type="NCBI Taxonomy" id="266040"/>
    <lineage>
        <taxon>Eukaryota</taxon>
        <taxon>Metazoa</taxon>
        <taxon>Ecdysozoa</taxon>
        <taxon>Arthropoda</taxon>
        <taxon>Chelicerata</taxon>
        <taxon>Arachnida</taxon>
        <taxon>Acari</taxon>
        <taxon>Parasitiformes</taxon>
        <taxon>Ixodida</taxon>
        <taxon>Ixodoidea</taxon>
        <taxon>Ixodidae</taxon>
        <taxon>Hyalomminae</taxon>
        <taxon>Hyalomma</taxon>
    </lineage>
</organism>
<dbReference type="Proteomes" id="UP000821845">
    <property type="component" value="Chromosome 4"/>
</dbReference>
<sequence length="2212" mass="239586">MDTCSGAVERSCKTKLFTMWSLCTCASARCPHSPARVHPIPANQRPAAGLQLLQLCVDWTPQPCANWIAPAPSPFVYLWYPPFVGPPCYNHFISALDALPDSSRAARATAPIDFVASRGHDAGSPYKRAGPLSPPLAGTRGYPYPQDPTRAHFSPLLNSTQSYRDALQHVRRRPSLLPTPAEYAANQERAELRERYLEAYRFPQFEQRDLGGGLVGLVGGPPGGSAAAAAAAAGVPSGLAEPLEVVHLNKRPRLCLPLGDPKAQQPLLIDTSSPHHHHPSSSHLSSQHHLMGVEVKKEPAAYVPQTEAISPTLPGEDGRPPLSPQGRSSKDDLLNAINRLDREIAQVESQTNKLRKKQQELEANNPADSKKDSQETAPIEPKQLSVAQVVYSENRKKAQLAHAALDNLGPKVDLPMYNQPSDTAIYHENKKKFQEFRKSLMIYFKRRAQEREAREKYLTDTYNQLMQAWLKKMDKRENNAARKAKDQKQREFFEKQFPELKKQREDRERFSRAGQRVRSEAELEEIMDGLQEQENEDRKMRSYAVVPPILVDVRSRRPRYLNRNSLVEDLSAEYKDRQMHNVWTDQEKEVFREKYLQHPKNFGIIASHLERKSVADCVQYYYLTKKSENYKQLLRKHNVKKRTRAMVKAPVPPASQPQPVTSSLPVRNPLPSSSSGSTSTTTATTTTTTTTAAANSTAATSTTGTTTTTTVTVTSTTTAATAATTTTSTAATATTTTAATASTAESSGGGGRSEDKAAPTLAAASRGGSPCQASTATPPPSQPQANGPIGEEASKPPCIVDTINGLKTPILEKVPEGSSATSLDSKGGEGGEAAPPCMVCRSRLEKSGQWRPLTKANCHMYGLKDTDLVPDARVCSNCRFKTVRQRYVQCPIPTCKTPKRKMKRLRPLPAKWTELDNDLKESISKELQIPAGIQKCCSACFNRITRKLDPHPPSEDSGDSSRWTEEEMEMAKRGLREYGTDWPAVASVVQSKSKEQCRNFYFNYKRKLGLDEIVRTFREAQGGKEDGKRQVSDDEDSGETTTSCEEDNGADQCSSDTASACSPSGKQMDEVSGWECDKPMPTRPTLATSSAPPHHADMTTKGSADLNNGLEASADYDSSATVSADEGQGAPEAEGSSRHHRSSGPPDAKEASHEGATCMRDLIFQAIEMTLQYSMKPGRNGPPTKECPPEGPAPPPSSSAVAPEAVPRSSSYHLASAPNSLAHAEGLVAQFPHVPHVAAPPPVVAVPRDDEYEVQDLSKKSSREPSPPRELRREKLPPAPFSSVFSPQSSYVVAQPPPAHSNHLRRTPDPQPQVLYAPRSYGPPERPPPHLVAQSLAPRSLTKPGKSAVPPPPPLVAASKPPLSPKLMFKESKPSGSITQGTPLNQPAAGSFPPPRYEGLLRLTPPQGKEPSSAGSITLGTPVPHESGAPKKQRQPEGPESRAYDPAEQYYRAAAAATAPGGFQGPFQPPTSASGGGYSSSSGFRPKYSSESQLSSNQIMIDFNTSKQMQMRRGSSGDARASPQARDSSPAPALHPVYQVPTYYGTQGAPPPPVFLQHAPSATVERPPPADTSPGGWAGPGKPLALHQGAAGATPPASAATSRQNVIRSVPWSTGPKSVIQAPKAGSPRAELESPGGRRVQSPRGGGQPYAVVSPQAMTHSQHCLAVPKEDQKPRERPAVEGLEKSLLEMHQRPRQFIGGEMPPPPDFRGEAERAAMRAAAEEHRYLDSRRGTEPADIRQPLRLPRDTFTREQFEREMRQQASKEHQPKSYLSRTQQAELDNEASRIFSQSFQKDSPKPPPQGITAANLIDAIITHQINQSTEPKQNPAGAMDTILSRYVVTIEDGPPERGPPRMEPEKVITLNQHIAAIISKNICNPSDGGSGPLYGRMPVDVPSERMTHGGYTPSELSNAPPRTPPEGADNGHPPPPQTYHSWKLRKALQSEKEERSLIRNPQQQQQGPYVEPISPPGQPSPGPPEWSPSMPPRSSADSVSYLRPSPQHQQQQHVGLSALDYVQNRIVEVMRSADEPPAHKGGRGGGHDQPPERPLSEGGHPGHPSPSTGPPRPASAIESGHPDWRGGKFRPRSVSPSGPPGRPAPPHHHQQPQHHDDGRRGELEPVSPPRDSRFYSAPHPPPPQAFPTTYAYPFSALSVRSMAVAPSNPVGSGGAGGPSSLATAPVAPTSSSSSSAAVPASSSSSVLLSSQYEPLSDED</sequence>
<name>A0ACB7SBH0_HYAAI</name>
<dbReference type="EMBL" id="CM023484">
    <property type="protein sequence ID" value="KAH6932218.1"/>
    <property type="molecule type" value="Genomic_DNA"/>
</dbReference>
<evidence type="ECO:0000313" key="1">
    <source>
        <dbReference type="EMBL" id="KAH6932218.1"/>
    </source>
</evidence>
<keyword evidence="2" id="KW-1185">Reference proteome</keyword>
<evidence type="ECO:0000313" key="2">
    <source>
        <dbReference type="Proteomes" id="UP000821845"/>
    </source>
</evidence>
<accession>A0ACB7SBH0</accession>
<reference evidence="1" key="1">
    <citation type="submission" date="2020-05" db="EMBL/GenBank/DDBJ databases">
        <title>Large-scale comparative analyses of tick genomes elucidate their genetic diversity and vector capacities.</title>
        <authorList>
            <person name="Jia N."/>
            <person name="Wang J."/>
            <person name="Shi W."/>
            <person name="Du L."/>
            <person name="Sun Y."/>
            <person name="Zhan W."/>
            <person name="Jiang J."/>
            <person name="Wang Q."/>
            <person name="Zhang B."/>
            <person name="Ji P."/>
            <person name="Sakyi L.B."/>
            <person name="Cui X."/>
            <person name="Yuan T."/>
            <person name="Jiang B."/>
            <person name="Yang W."/>
            <person name="Lam T.T.-Y."/>
            <person name="Chang Q."/>
            <person name="Ding S."/>
            <person name="Wang X."/>
            <person name="Zhu J."/>
            <person name="Ruan X."/>
            <person name="Zhao L."/>
            <person name="Wei J."/>
            <person name="Que T."/>
            <person name="Du C."/>
            <person name="Cheng J."/>
            <person name="Dai P."/>
            <person name="Han X."/>
            <person name="Huang E."/>
            <person name="Gao Y."/>
            <person name="Liu J."/>
            <person name="Shao H."/>
            <person name="Ye R."/>
            <person name="Li L."/>
            <person name="Wei W."/>
            <person name="Wang X."/>
            <person name="Wang C."/>
            <person name="Yang T."/>
            <person name="Huo Q."/>
            <person name="Li W."/>
            <person name="Guo W."/>
            <person name="Chen H."/>
            <person name="Zhou L."/>
            <person name="Ni X."/>
            <person name="Tian J."/>
            <person name="Zhou Y."/>
            <person name="Sheng Y."/>
            <person name="Liu T."/>
            <person name="Pan Y."/>
            <person name="Xia L."/>
            <person name="Li J."/>
            <person name="Zhao F."/>
            <person name="Cao W."/>
        </authorList>
    </citation>
    <scope>NUCLEOTIDE SEQUENCE</scope>
    <source>
        <strain evidence="1">Hyas-2018</strain>
    </source>
</reference>
<protein>
    <submittedName>
        <fullName evidence="1">Uncharacterized protein</fullName>
    </submittedName>
</protein>
<comment type="caution">
    <text evidence="1">The sequence shown here is derived from an EMBL/GenBank/DDBJ whole genome shotgun (WGS) entry which is preliminary data.</text>
</comment>
<gene>
    <name evidence="1" type="ORF">HPB50_003726</name>
</gene>